<comment type="caution">
    <text evidence="2">The sequence shown here is derived from an EMBL/GenBank/DDBJ whole genome shotgun (WGS) entry which is preliminary data.</text>
</comment>
<keyword evidence="3" id="KW-1185">Reference proteome</keyword>
<feature type="transmembrane region" description="Helical" evidence="1">
    <location>
        <begin position="12"/>
        <end position="29"/>
    </location>
</feature>
<evidence type="ECO:0000313" key="2">
    <source>
        <dbReference type="EMBL" id="MPV86202.1"/>
    </source>
</evidence>
<feature type="transmembrane region" description="Helical" evidence="1">
    <location>
        <begin position="88"/>
        <end position="112"/>
    </location>
</feature>
<dbReference type="InParanoid" id="A0A6N7EUS1"/>
<keyword evidence="1" id="KW-0472">Membrane</keyword>
<sequence length="159" mass="18637">MLKIEKITYLKVGYFLLPTAVFLYDFIYVTDEFRFVFAALISIFLALPLGFIAAKGIEDYFYDLKTLETMLENLSFGHDMAQTIAEPIIGFVFVSIIMCIGYVQWFIIVPKLWRAIFRLRFWPFNVINHESILVRIGAVIFVYITSFVSFYIAVAIFYW</sequence>
<dbReference type="RefSeq" id="WP_152810207.1">
    <property type="nucleotide sequence ID" value="NZ_WHNW01000005.1"/>
</dbReference>
<organism evidence="2 3">
    <name type="scientific">Ostreibacterium oceani</name>
    <dbReference type="NCBI Taxonomy" id="2654998"/>
    <lineage>
        <taxon>Bacteria</taxon>
        <taxon>Pseudomonadati</taxon>
        <taxon>Pseudomonadota</taxon>
        <taxon>Gammaproteobacteria</taxon>
        <taxon>Cardiobacteriales</taxon>
        <taxon>Ostreibacteriaceae</taxon>
        <taxon>Ostreibacterium</taxon>
    </lineage>
</organism>
<keyword evidence="1" id="KW-0812">Transmembrane</keyword>
<evidence type="ECO:0000313" key="3">
    <source>
        <dbReference type="Proteomes" id="UP000471298"/>
    </source>
</evidence>
<dbReference type="AlphaFoldDB" id="A0A6N7EUS1"/>
<gene>
    <name evidence="2" type="ORF">GCU85_05595</name>
</gene>
<protein>
    <submittedName>
        <fullName evidence="2">Uncharacterized protein</fullName>
    </submittedName>
</protein>
<proteinExistence type="predicted"/>
<dbReference type="Proteomes" id="UP000471298">
    <property type="component" value="Unassembled WGS sequence"/>
</dbReference>
<reference evidence="2 3" key="1">
    <citation type="submission" date="2019-10" db="EMBL/GenBank/DDBJ databases">
        <title>Cardiobacteriales fam. a chemoheterotrophic member of the order Cardiobacteriales, and proposal of Cardiobacteriales fam. nov.</title>
        <authorList>
            <person name="Wang C."/>
        </authorList>
    </citation>
    <scope>NUCLEOTIDE SEQUENCE [LARGE SCALE GENOMIC DNA]</scope>
    <source>
        <strain evidence="2 3">ML27</strain>
    </source>
</reference>
<evidence type="ECO:0000256" key="1">
    <source>
        <dbReference type="SAM" id="Phobius"/>
    </source>
</evidence>
<accession>A0A6N7EUS1</accession>
<feature type="transmembrane region" description="Helical" evidence="1">
    <location>
        <begin position="132"/>
        <end position="158"/>
    </location>
</feature>
<keyword evidence="1" id="KW-1133">Transmembrane helix</keyword>
<feature type="transmembrane region" description="Helical" evidence="1">
    <location>
        <begin position="35"/>
        <end position="54"/>
    </location>
</feature>
<dbReference type="EMBL" id="WHNW01000005">
    <property type="protein sequence ID" value="MPV86202.1"/>
    <property type="molecule type" value="Genomic_DNA"/>
</dbReference>
<name>A0A6N7EUS1_9GAMM</name>